<evidence type="ECO:0008006" key="3">
    <source>
        <dbReference type="Google" id="ProtNLM"/>
    </source>
</evidence>
<reference evidence="2" key="1">
    <citation type="submission" date="2024-04" db="EMBL/GenBank/DDBJ databases">
        <authorList>
            <person name="Shaw F."/>
            <person name="Minotto A."/>
        </authorList>
    </citation>
    <scope>NUCLEOTIDE SEQUENCE [LARGE SCALE GENOMIC DNA]</scope>
</reference>
<organism evidence="1 2">
    <name type="scientific">Somion occarium</name>
    <dbReference type="NCBI Taxonomy" id="3059160"/>
    <lineage>
        <taxon>Eukaryota</taxon>
        <taxon>Fungi</taxon>
        <taxon>Dikarya</taxon>
        <taxon>Basidiomycota</taxon>
        <taxon>Agaricomycotina</taxon>
        <taxon>Agaricomycetes</taxon>
        <taxon>Polyporales</taxon>
        <taxon>Cerrenaceae</taxon>
        <taxon>Somion</taxon>
    </lineage>
</organism>
<dbReference type="Proteomes" id="UP001497453">
    <property type="component" value="Chromosome 3"/>
</dbReference>
<dbReference type="SUPFAM" id="SSF52047">
    <property type="entry name" value="RNI-like"/>
    <property type="match status" value="1"/>
</dbReference>
<name>A0ABP1DEU8_9APHY</name>
<proteinExistence type="predicted"/>
<evidence type="ECO:0000313" key="1">
    <source>
        <dbReference type="EMBL" id="CAL1705563.1"/>
    </source>
</evidence>
<gene>
    <name evidence="1" type="ORF">GFSPODELE1_LOCUS5483</name>
</gene>
<protein>
    <recommendedName>
        <fullName evidence="3">F-box domain-containing protein</fullName>
    </recommendedName>
</protein>
<keyword evidence="2" id="KW-1185">Reference proteome</keyword>
<dbReference type="Gene3D" id="3.80.10.10">
    <property type="entry name" value="Ribonuclease Inhibitor"/>
    <property type="match status" value="1"/>
</dbReference>
<sequence length="422" mass="48172">MTDKFHQHLMHRPRASCLSKSFNTSSVILQLHFTPTPSGTDSSQRFLLIVLKVSKAWNTVGTKMLYSRPFLISHWRVQSFARTLASNLSLGRLVKDVYVLFQSRHIYATKVSDTQMEALDIVTRFDLIRALRLCPSLQTLAISNRSRLHPVIYPVDKVFVDASRIGRRLRKLTIHGCPSIFSAYFRPILSEDASLPQLMTLCLREICIIDGFQFLLLRRLHTLQIAQSYRWPQNTDRVPNLTLSSAVMPMLTTLEVYENSFITRLDVNGMRRLRRYHCLGRPSVASFPDRNVTAILDGLRHLMTAGYLMEEYNKDNVQWHLLDRLESLVLVIDPQTQYALAGLRDLIMKTESDGRNIVSLTGLVLLADLSVPNQDIILSSPAFGDLRSLCTSRNINLQVDLSGLNDWITRRLVGQLEHSHMA</sequence>
<accession>A0ABP1DEU8</accession>
<evidence type="ECO:0000313" key="2">
    <source>
        <dbReference type="Proteomes" id="UP001497453"/>
    </source>
</evidence>
<dbReference type="InterPro" id="IPR032675">
    <property type="entry name" value="LRR_dom_sf"/>
</dbReference>
<dbReference type="EMBL" id="OZ037946">
    <property type="protein sequence ID" value="CAL1705563.1"/>
    <property type="molecule type" value="Genomic_DNA"/>
</dbReference>